<dbReference type="SMART" id="SM00922">
    <property type="entry name" value="MR_MLE"/>
    <property type="match status" value="1"/>
</dbReference>
<dbReference type="InterPro" id="IPR029065">
    <property type="entry name" value="Enolase_C-like"/>
</dbReference>
<dbReference type="InterPro" id="IPR013341">
    <property type="entry name" value="Mandelate_racemase_N_dom"/>
</dbReference>
<comment type="cofactor">
    <cofactor evidence="1">
        <name>a divalent metal cation</name>
        <dbReference type="ChEBI" id="CHEBI:60240"/>
    </cofactor>
</comment>
<dbReference type="GO" id="GO:0046872">
    <property type="term" value="F:metal ion binding"/>
    <property type="evidence" value="ECO:0007669"/>
    <property type="project" value="UniProtKB-KW"/>
</dbReference>
<dbReference type="Pfam" id="PF13378">
    <property type="entry name" value="MR_MLE_C"/>
    <property type="match status" value="1"/>
</dbReference>
<proteinExistence type="predicted"/>
<dbReference type="GO" id="GO:0016854">
    <property type="term" value="F:racemase and epimerase activity"/>
    <property type="evidence" value="ECO:0007669"/>
    <property type="project" value="UniProtKB-ARBA"/>
</dbReference>
<evidence type="ECO:0000256" key="1">
    <source>
        <dbReference type="ARBA" id="ARBA00001968"/>
    </source>
</evidence>
<name>A0A6J7MI24_9ZZZZ</name>
<dbReference type="SFLD" id="SFLDS00001">
    <property type="entry name" value="Enolase"/>
    <property type="match status" value="1"/>
</dbReference>
<evidence type="ECO:0000313" key="11">
    <source>
        <dbReference type="EMBL" id="CAB4978952.1"/>
    </source>
</evidence>
<dbReference type="InterPro" id="IPR029017">
    <property type="entry name" value="Enolase-like_N"/>
</dbReference>
<dbReference type="EC" id="4.2.1.113" evidence="5"/>
<dbReference type="NCBIfam" id="TIGR01928">
    <property type="entry name" value="menC_lowGC_arch"/>
    <property type="match status" value="1"/>
</dbReference>
<dbReference type="InterPro" id="IPR036849">
    <property type="entry name" value="Enolase-like_C_sf"/>
</dbReference>
<protein>
    <recommendedName>
        <fullName evidence="5">o-succinylbenzoate synthase</fullName>
        <ecNumber evidence="5">4.2.1.113</ecNumber>
    </recommendedName>
</protein>
<evidence type="ECO:0000256" key="4">
    <source>
        <dbReference type="ARBA" id="ARBA00023239"/>
    </source>
</evidence>
<dbReference type="PANTHER" id="PTHR48073">
    <property type="entry name" value="O-SUCCINYLBENZOATE SYNTHASE-RELATED"/>
    <property type="match status" value="1"/>
</dbReference>
<dbReference type="SUPFAM" id="SSF51604">
    <property type="entry name" value="Enolase C-terminal domain-like"/>
    <property type="match status" value="1"/>
</dbReference>
<evidence type="ECO:0000256" key="5">
    <source>
        <dbReference type="ARBA" id="ARBA00029491"/>
    </source>
</evidence>
<dbReference type="Gene3D" id="3.30.390.10">
    <property type="entry name" value="Enolase-like, N-terminal domain"/>
    <property type="match status" value="1"/>
</dbReference>
<gene>
    <name evidence="8" type="ORF">UFOPK2656_00895</name>
    <name evidence="9" type="ORF">UFOPK3267_02728</name>
    <name evidence="10" type="ORF">UFOPK3651_00478</name>
    <name evidence="11" type="ORF">UFOPK3931_00680</name>
    <name evidence="7" type="ORF">UFOPK4189_00097</name>
</gene>
<dbReference type="PANTHER" id="PTHR48073:SF5">
    <property type="entry name" value="O-SUCCINYLBENZOATE SYNTHASE"/>
    <property type="match status" value="1"/>
</dbReference>
<dbReference type="EMBL" id="CAESGF010000001">
    <property type="protein sequence ID" value="CAB4362324.1"/>
    <property type="molecule type" value="Genomic_DNA"/>
</dbReference>
<reference evidence="11" key="1">
    <citation type="submission" date="2020-05" db="EMBL/GenBank/DDBJ databases">
        <authorList>
            <person name="Chiriac C."/>
            <person name="Salcher M."/>
            <person name="Ghai R."/>
            <person name="Kavagutti S V."/>
        </authorList>
    </citation>
    <scope>NUCLEOTIDE SEQUENCE</scope>
</reference>
<keyword evidence="2" id="KW-0479">Metal-binding</keyword>
<dbReference type="InterPro" id="IPR013342">
    <property type="entry name" value="Mandelate_racemase_C"/>
</dbReference>
<dbReference type="SFLD" id="SFLDG00180">
    <property type="entry name" value="muconate_cycloisomerase"/>
    <property type="match status" value="1"/>
</dbReference>
<dbReference type="SUPFAM" id="SSF54826">
    <property type="entry name" value="Enolase N-terminal domain-like"/>
    <property type="match status" value="1"/>
</dbReference>
<organism evidence="11">
    <name type="scientific">freshwater metagenome</name>
    <dbReference type="NCBI Taxonomy" id="449393"/>
    <lineage>
        <taxon>unclassified sequences</taxon>
        <taxon>metagenomes</taxon>
        <taxon>ecological metagenomes</taxon>
    </lineage>
</organism>
<dbReference type="AlphaFoldDB" id="A0A6J7MI24"/>
<evidence type="ECO:0000313" key="7">
    <source>
        <dbReference type="EMBL" id="CAB4362324.1"/>
    </source>
</evidence>
<dbReference type="EMBL" id="CAEZYF010000004">
    <property type="protein sequence ID" value="CAB4714595.1"/>
    <property type="molecule type" value="Genomic_DNA"/>
</dbReference>
<feature type="domain" description="Mandelate racemase/muconate lactonizing enzyme C-terminal" evidence="6">
    <location>
        <begin position="142"/>
        <end position="233"/>
    </location>
</feature>
<evidence type="ECO:0000313" key="8">
    <source>
        <dbReference type="EMBL" id="CAB4714595.1"/>
    </source>
</evidence>
<dbReference type="Pfam" id="PF02746">
    <property type="entry name" value="MR_MLE_N"/>
    <property type="match status" value="1"/>
</dbReference>
<evidence type="ECO:0000313" key="9">
    <source>
        <dbReference type="EMBL" id="CAB4853203.1"/>
    </source>
</evidence>
<dbReference type="EMBL" id="CAFBMT010000002">
    <property type="protein sequence ID" value="CAB4915129.1"/>
    <property type="molecule type" value="Genomic_DNA"/>
</dbReference>
<evidence type="ECO:0000256" key="3">
    <source>
        <dbReference type="ARBA" id="ARBA00022842"/>
    </source>
</evidence>
<dbReference type="InterPro" id="IPR010197">
    <property type="entry name" value="OSBS/NAAAR"/>
</dbReference>
<dbReference type="EMBL" id="CAFBOL010000011">
    <property type="protein sequence ID" value="CAB4978952.1"/>
    <property type="molecule type" value="Genomic_DNA"/>
</dbReference>
<dbReference type="GO" id="GO:0043748">
    <property type="term" value="F:O-succinylbenzoate synthase activity"/>
    <property type="evidence" value="ECO:0007669"/>
    <property type="project" value="UniProtKB-EC"/>
</dbReference>
<accession>A0A6J7MI24</accession>
<evidence type="ECO:0000256" key="2">
    <source>
        <dbReference type="ARBA" id="ARBA00022723"/>
    </source>
</evidence>
<evidence type="ECO:0000259" key="6">
    <source>
        <dbReference type="SMART" id="SM00922"/>
    </source>
</evidence>
<evidence type="ECO:0000313" key="10">
    <source>
        <dbReference type="EMBL" id="CAB4915129.1"/>
    </source>
</evidence>
<sequence length="367" mass="40777">MRIDEVELRLVELPYRMPFKTSFSSEEGKVAIIVTVRSEGMEGYGEGTMDPFPFYREECTVGAWHLLQHAFAPDLLQHGCEHPSELSARWARWRGNPMAKTALEAAVWDCYARQRGVPLRSLLGGERTEIPVGASLGMSSIPETVENVARHVEQGYKRVKLKIEPGWDIDLLAAVRGRFPDIELTVDANSAYTLGQIDTLRAIDEFGLHYIEQPLHWDDMVEHAQLATMIRTELCLDETLTSPTRVRDALDMKACSVVNVKVARVGGVQSVREIHEMCVARNVPMWCGGMLETGVGRSLNIHLATMPGFVFPGDTASASRTYVRDIVEQHLEATNGIMPVPEGAGTGVTLDRPFLDEVTSMTEVVRA</sequence>
<keyword evidence="4" id="KW-0456">Lyase</keyword>
<dbReference type="GO" id="GO:0009234">
    <property type="term" value="P:menaquinone biosynthetic process"/>
    <property type="evidence" value="ECO:0007669"/>
    <property type="project" value="InterPro"/>
</dbReference>
<dbReference type="SFLD" id="SFLDF00009">
    <property type="entry name" value="o-succinylbenzoate_synthase"/>
    <property type="match status" value="1"/>
</dbReference>
<dbReference type="EMBL" id="CAFBIY010000215">
    <property type="protein sequence ID" value="CAB4853203.1"/>
    <property type="molecule type" value="Genomic_DNA"/>
</dbReference>
<keyword evidence="3" id="KW-0460">Magnesium</keyword>
<dbReference type="CDD" id="cd03317">
    <property type="entry name" value="NAAAR"/>
    <property type="match status" value="1"/>
</dbReference>
<dbReference type="Gene3D" id="3.20.20.120">
    <property type="entry name" value="Enolase-like C-terminal domain"/>
    <property type="match status" value="1"/>
</dbReference>